<feature type="domain" description="Glycosyltransferase 2-like" evidence="2">
    <location>
        <begin position="181"/>
        <end position="329"/>
    </location>
</feature>
<sequence>MNGRDRRHRTACPPPAAPGSPHTPVTVVELDLADPDEVRSPGGRGPAAPDGRVSALVRLHGHPLGMVHATGTSGRPVALARALAAAAHRELDLPDDEFEPERTEAGRPVDGMTVVVCTRDRTELLADCLDSVLRAADTVTGIPGTAGAPGAVGAPGAGGASSAPGSTSAPGATSATGVRPGPAVDVLLVDNAPTGPATARLVAERYPGRVRYLCEPAPGLSRARNRGLAAARGEICAFTDDDALADPGWLAALAAAFAADPRTGCVTGLVVPAELDTPAQQLFERYAGTARGWTARDWNLDAPGAGPLDRYSTGRCGIGANMAFRTELLRAVGGFDPATGTGTPTRGGEDLLAFHLVLTAGHTVAYRPDAVVWHRHRRTLPALALQVRGLGTGFGAYLAAALRRRPALLADLLLRLPVGLFRWHRGHRPPAADTELELRRLHALRRMERRGLAQGPPRYLYTRWQQRRTHRGG</sequence>
<evidence type="ECO:0000313" key="4">
    <source>
        <dbReference type="Proteomes" id="UP001500897"/>
    </source>
</evidence>
<organism evidence="3 4">
    <name type="scientific">Kitasatospora saccharophila</name>
    <dbReference type="NCBI Taxonomy" id="407973"/>
    <lineage>
        <taxon>Bacteria</taxon>
        <taxon>Bacillati</taxon>
        <taxon>Actinomycetota</taxon>
        <taxon>Actinomycetes</taxon>
        <taxon>Kitasatosporales</taxon>
        <taxon>Streptomycetaceae</taxon>
        <taxon>Kitasatospora</taxon>
    </lineage>
</organism>
<proteinExistence type="predicted"/>
<feature type="compositionally biased region" description="Low complexity" evidence="1">
    <location>
        <begin position="160"/>
        <end position="177"/>
    </location>
</feature>
<dbReference type="InterPro" id="IPR029044">
    <property type="entry name" value="Nucleotide-diphossugar_trans"/>
</dbReference>
<gene>
    <name evidence="3" type="ORF">GCM10009759_71480</name>
</gene>
<dbReference type="EMBL" id="BAAANS010000079">
    <property type="protein sequence ID" value="GAA2121601.1"/>
    <property type="molecule type" value="Genomic_DNA"/>
</dbReference>
<dbReference type="PANTHER" id="PTHR43685">
    <property type="entry name" value="GLYCOSYLTRANSFERASE"/>
    <property type="match status" value="1"/>
</dbReference>
<keyword evidence="4" id="KW-1185">Reference proteome</keyword>
<dbReference type="PANTHER" id="PTHR43685:SF14">
    <property type="entry name" value="GLYCOSYLTRANSFERASE 2-LIKE DOMAIN-CONTAINING PROTEIN"/>
    <property type="match status" value="1"/>
</dbReference>
<feature type="region of interest" description="Disordered" evidence="1">
    <location>
        <begin position="153"/>
        <end position="177"/>
    </location>
</feature>
<feature type="compositionally biased region" description="Basic residues" evidence="1">
    <location>
        <begin position="1"/>
        <end position="10"/>
    </location>
</feature>
<dbReference type="InterPro" id="IPR050834">
    <property type="entry name" value="Glycosyltransf_2"/>
</dbReference>
<evidence type="ECO:0000313" key="3">
    <source>
        <dbReference type="EMBL" id="GAA2121601.1"/>
    </source>
</evidence>
<feature type="region of interest" description="Disordered" evidence="1">
    <location>
        <begin position="1"/>
        <end position="26"/>
    </location>
</feature>
<dbReference type="InterPro" id="IPR001173">
    <property type="entry name" value="Glyco_trans_2-like"/>
</dbReference>
<dbReference type="Proteomes" id="UP001500897">
    <property type="component" value="Unassembled WGS sequence"/>
</dbReference>
<protein>
    <recommendedName>
        <fullName evidence="2">Glycosyltransferase 2-like domain-containing protein</fullName>
    </recommendedName>
</protein>
<name>A0ABN2Y608_9ACTN</name>
<evidence type="ECO:0000256" key="1">
    <source>
        <dbReference type="SAM" id="MobiDB-lite"/>
    </source>
</evidence>
<dbReference type="Gene3D" id="3.90.550.10">
    <property type="entry name" value="Spore Coat Polysaccharide Biosynthesis Protein SpsA, Chain A"/>
    <property type="match status" value="1"/>
</dbReference>
<accession>A0ABN2Y608</accession>
<comment type="caution">
    <text evidence="3">The sequence shown here is derived from an EMBL/GenBank/DDBJ whole genome shotgun (WGS) entry which is preliminary data.</text>
</comment>
<reference evidence="3 4" key="1">
    <citation type="journal article" date="2019" name="Int. J. Syst. Evol. Microbiol.">
        <title>The Global Catalogue of Microorganisms (GCM) 10K type strain sequencing project: providing services to taxonomists for standard genome sequencing and annotation.</title>
        <authorList>
            <consortium name="The Broad Institute Genomics Platform"/>
            <consortium name="The Broad Institute Genome Sequencing Center for Infectious Disease"/>
            <person name="Wu L."/>
            <person name="Ma J."/>
        </authorList>
    </citation>
    <scope>NUCLEOTIDE SEQUENCE [LARGE SCALE GENOMIC DNA]</scope>
    <source>
        <strain evidence="3 4">JCM 14559</strain>
    </source>
</reference>
<dbReference type="SUPFAM" id="SSF53448">
    <property type="entry name" value="Nucleotide-diphospho-sugar transferases"/>
    <property type="match status" value="1"/>
</dbReference>
<evidence type="ECO:0000259" key="2">
    <source>
        <dbReference type="Pfam" id="PF00535"/>
    </source>
</evidence>
<dbReference type="Pfam" id="PF00535">
    <property type="entry name" value="Glycos_transf_2"/>
    <property type="match status" value="1"/>
</dbReference>
<dbReference type="RefSeq" id="WP_344558392.1">
    <property type="nucleotide sequence ID" value="NZ_BAAANS010000079.1"/>
</dbReference>